<dbReference type="InterPro" id="IPR027417">
    <property type="entry name" value="P-loop_NTPase"/>
</dbReference>
<evidence type="ECO:0000256" key="17">
    <source>
        <dbReference type="ARBA" id="ARBA00023204"/>
    </source>
</evidence>
<keyword evidence="6" id="KW-0227">DNA damage</keyword>
<keyword evidence="17" id="KW-0234">DNA repair</keyword>
<feature type="domain" description="BHLH" evidence="27">
    <location>
        <begin position="1511"/>
        <end position="1563"/>
    </location>
</feature>
<keyword evidence="30" id="KW-1185">Reference proteome</keyword>
<evidence type="ECO:0000256" key="3">
    <source>
        <dbReference type="ARBA" id="ARBA00022553"/>
    </source>
</evidence>
<keyword evidence="9" id="KW-0378">Hydrolase</keyword>
<keyword evidence="10" id="KW-0347">Helicase</keyword>
<evidence type="ECO:0000256" key="16">
    <source>
        <dbReference type="ARBA" id="ARBA00023163"/>
    </source>
</evidence>
<evidence type="ECO:0000256" key="22">
    <source>
        <dbReference type="ARBA" id="ARBA00066212"/>
    </source>
</evidence>
<dbReference type="Pfam" id="PF06839">
    <property type="entry name" value="Zn_ribbon_GRF"/>
    <property type="match status" value="1"/>
</dbReference>
<evidence type="ECO:0000256" key="6">
    <source>
        <dbReference type="ARBA" id="ARBA00022763"/>
    </source>
</evidence>
<evidence type="ECO:0000256" key="18">
    <source>
        <dbReference type="ARBA" id="ARBA00023235"/>
    </source>
</evidence>
<feature type="domain" description="GRF-type" evidence="28">
    <location>
        <begin position="800"/>
        <end position="842"/>
    </location>
</feature>
<proteinExistence type="predicted"/>
<evidence type="ECO:0000313" key="30">
    <source>
        <dbReference type="Proteomes" id="UP000886611"/>
    </source>
</evidence>
<keyword evidence="18" id="KW-0413">Isomerase</keyword>
<dbReference type="GO" id="GO:0043139">
    <property type="term" value="F:5'-3' DNA helicase activity"/>
    <property type="evidence" value="ECO:0007669"/>
    <property type="project" value="UniProtKB-EC"/>
</dbReference>
<evidence type="ECO:0000256" key="25">
    <source>
        <dbReference type="PROSITE-ProRule" id="PRU01343"/>
    </source>
</evidence>
<gene>
    <name evidence="29" type="primary">Zgrf1</name>
    <name evidence="29" type="ORF">GTO96_0021049</name>
</gene>
<sequence length="1651" mass="183465">MAAAELFSSRFQVYRNGQIFYTFRQPPMPLKHLRLTGDDFSSGHFDGYRVPQQIQKKATTEENKLSSAQLHQCISNSSHSPKFYNQSPLFATITNKQTTTITRGVDQTIGTHLDVPLTDQIVQASSSSASPDLSFLPTPKSCVEPSFHPGLQESIEYVTDKEQNLELLQDLPTFGHFNSVSSASKNIRNTAQILALLGSDKSQKDALPKCDTTSVSKSFKANPFIDQKSSVLCRDSKSVQPEELSFSLSHPSSAISPKGYLSNNISFDYSVHREADVKLDCKSIKNDDLLCAQDPLSTACKLNSVYQSKLSQAKRSKWEAFLPEKKMEAVECNDILVDLDDSTISHSHTPNVPFCSVMSSPGECDFPSVNFSLLEDFSLDEMESTSAISSDLKSEEDLSNPTDKCALRGIIGKSEQHNLEGMDNLTLPCADVHLAGKDLSAQLSSERRVNNQSTGNSVQTLHTSATGQELMVNELTSSHIKTSKYGLKQTLCGSPAYSGNQQLGDYKLSETPYEEKSHLEFGKCLRNHEVAKENSPRLPLCGRSKCEKPEQNLEIAVGRKYDLQNSEDPVNETINQITVTQAQGENTPDLKTDDNFHSFPEVNHDKTRGLKMPVIPQGFSTASEYTLSGSTGRECCGNESAQLPFEKEEHLLLLKKLSQHSSALEILEEITSSCGQLDSWTRSSVMDKTGVTKEAVDLKTAPICKETIHEKTVLEELSFPSGAMVSDVDLPKRQIHIPTSFQSCTHYKHVFAAALTEHLNILLFDLAQKLHKALSKVDISPYTAEKTSDSNKKGPVVPLCHHKEPAQLAIVKKCGQNQGRFYYTCNAPNLERCNFFKWLDDVNAFSMQGCNASSAKMVMSDVASISVYIRSQHIPLYSQSHLLIRKSFDFQRKRFQKGKSNYNNESLEDAKPKLYLKLSRKESSSSYSKDDLWVVSKTLLFDPHDTFIAFSAFFGPSSTNELEIVPIKGYHPSNWLSDGQTPSPRLTYLTRRRGEDSSPAARMLRAPKLQYTGRAVEMASEMIDLYHLNGDQAAALFRVAKMMGSNEKSGSASIQDQLPITIIHAKVMVLNIFSLLDLGFDKFIRVGSVRKIAKRVLPYSLHAGSESEQLRELQSLLKMNLSSVEKIYVRKSIEQHKLGRNKALLREVQVVGATCAACPFPCMNNLLFPVVLLDECSQITEPASMLPIARFGCEKLVLVGDPKQLPPTIQGSEATHAFGIEQTLFDRMCLMGHEPILLRSQYRCHPAISKLANELFYSGALVDGIAESDRRPLVDWLPTLCFCSVAGTEQIEKDGSFHNIKEALFTLKLIQTLIAAGIEGTLIGVITLYKSQMNKICSLIYSNTCCNHREVKLVQVSTVDAFQGAEKEVIILSCVRTRHVGFTDSERRMNVALTRGKRHLLILGNLACLQKNVLWRRVISHCQDAADDNELNEETSIWEFGSRRMFPKPDNFDYDDHSLSSPDGESVSLSEEDLDMCPTQKANAADGKRRSRGKSTRALRNPELIQRVKKSRRQKANNREKNRMHNLNSALDTLRGVLPSFPDDAKLTKIETLRFAHNYIWALTETLRLADQVGSGSGDCFFKGAARIQDPGLMTPASSEAPSPCYWSGSSSPSSSSYASALSPAGSDMDSYSWQNDTHAYLGTPLRNDLA</sequence>
<evidence type="ECO:0000256" key="19">
    <source>
        <dbReference type="ARBA" id="ARBA00023242"/>
    </source>
</evidence>
<dbReference type="CDD" id="cd19718">
    <property type="entry name" value="bHLH_TS_NGN3_ATOH5"/>
    <property type="match status" value="1"/>
</dbReference>
<dbReference type="InterPro" id="IPR032656">
    <property type="entry name" value="Ngn3_bHLH"/>
</dbReference>
<evidence type="ECO:0000256" key="13">
    <source>
        <dbReference type="ARBA" id="ARBA00022902"/>
    </source>
</evidence>
<evidence type="ECO:0000256" key="4">
    <source>
        <dbReference type="ARBA" id="ARBA00022723"/>
    </source>
</evidence>
<evidence type="ECO:0000313" key="29">
    <source>
        <dbReference type="EMBL" id="KAG2466783.1"/>
    </source>
</evidence>
<evidence type="ECO:0000256" key="24">
    <source>
        <dbReference type="ARBA" id="ARBA00083828"/>
    </source>
</evidence>
<dbReference type="InterPro" id="IPR036638">
    <property type="entry name" value="HLH_DNA-bd_sf"/>
</dbReference>
<keyword evidence="15" id="KW-0238">DNA-binding</keyword>
<dbReference type="Pfam" id="PF00010">
    <property type="entry name" value="HLH"/>
    <property type="match status" value="1"/>
</dbReference>
<keyword evidence="14" id="KW-0805">Transcription regulation</keyword>
<evidence type="ECO:0000256" key="1">
    <source>
        <dbReference type="ARBA" id="ARBA00004123"/>
    </source>
</evidence>
<keyword evidence="13" id="KW-0524">Neurogenesis</keyword>
<dbReference type="InterPro" id="IPR052800">
    <property type="entry name" value="DNA_Repair_Helicase_ZGRF1"/>
</dbReference>
<evidence type="ECO:0000256" key="12">
    <source>
        <dbReference type="ARBA" id="ARBA00022840"/>
    </source>
</evidence>
<dbReference type="PANTHER" id="PTHR28535">
    <property type="entry name" value="ZINC FINGER GRF-TYPE CONTAINING 1"/>
    <property type="match status" value="1"/>
</dbReference>
<comment type="caution">
    <text evidence="29">The sequence shown here is derived from an EMBL/GenBank/DDBJ whole genome shotgun (WGS) entry which is preliminary data.</text>
</comment>
<feature type="compositionally biased region" description="Polar residues" evidence="26">
    <location>
        <begin position="1459"/>
        <end position="1469"/>
    </location>
</feature>
<evidence type="ECO:0000256" key="2">
    <source>
        <dbReference type="ARBA" id="ARBA00022473"/>
    </source>
</evidence>
<keyword evidence="8" id="KW-0221">Differentiation</keyword>
<dbReference type="PROSITE" id="PS50888">
    <property type="entry name" value="BHLH"/>
    <property type="match status" value="1"/>
</dbReference>
<dbReference type="Gene3D" id="4.10.280.10">
    <property type="entry name" value="Helix-loop-helix DNA-binding domain"/>
    <property type="match status" value="1"/>
</dbReference>
<evidence type="ECO:0000259" key="28">
    <source>
        <dbReference type="PROSITE" id="PS51999"/>
    </source>
</evidence>
<dbReference type="FunFam" id="3.40.50.300:FF:001087">
    <property type="entry name" value="ZGRF1 isoform 9"/>
    <property type="match status" value="1"/>
</dbReference>
<evidence type="ECO:0000256" key="14">
    <source>
        <dbReference type="ARBA" id="ARBA00023015"/>
    </source>
</evidence>
<keyword evidence="5" id="KW-0547">Nucleotide-binding</keyword>
<dbReference type="Proteomes" id="UP000886611">
    <property type="component" value="Unassembled WGS sequence"/>
</dbReference>
<evidence type="ECO:0000256" key="10">
    <source>
        <dbReference type="ARBA" id="ARBA00022806"/>
    </source>
</evidence>
<dbReference type="Gene3D" id="3.40.50.300">
    <property type="entry name" value="P-loop containing nucleotide triphosphate hydrolases"/>
    <property type="match status" value="2"/>
</dbReference>
<dbReference type="GO" id="GO:0046983">
    <property type="term" value="F:protein dimerization activity"/>
    <property type="evidence" value="ECO:0007669"/>
    <property type="project" value="InterPro"/>
</dbReference>
<evidence type="ECO:0000256" key="5">
    <source>
        <dbReference type="ARBA" id="ARBA00022741"/>
    </source>
</evidence>
<dbReference type="FunFam" id="4.10.280.10:FF:000006">
    <property type="entry name" value="Neurogenic differentiation factor"/>
    <property type="match status" value="1"/>
</dbReference>
<dbReference type="InterPro" id="IPR041679">
    <property type="entry name" value="DNA2/NAM7-like_C"/>
</dbReference>
<dbReference type="InterPro" id="IPR010666">
    <property type="entry name" value="Znf_GRF"/>
</dbReference>
<comment type="subcellular location">
    <subcellularLocation>
        <location evidence="1">Nucleus</location>
    </subcellularLocation>
</comment>
<reference evidence="29 30" key="1">
    <citation type="journal article" date="2021" name="Cell">
        <title>Tracing the genetic footprints of vertebrate landing in non-teleost ray-finned fishes.</title>
        <authorList>
            <person name="Bi X."/>
            <person name="Wang K."/>
            <person name="Yang L."/>
            <person name="Pan H."/>
            <person name="Jiang H."/>
            <person name="Wei Q."/>
            <person name="Fang M."/>
            <person name="Yu H."/>
            <person name="Zhu C."/>
            <person name="Cai Y."/>
            <person name="He Y."/>
            <person name="Gan X."/>
            <person name="Zeng H."/>
            <person name="Yu D."/>
            <person name="Zhu Y."/>
            <person name="Jiang H."/>
            <person name="Qiu Q."/>
            <person name="Yang H."/>
            <person name="Zhang Y.E."/>
            <person name="Wang W."/>
            <person name="Zhu M."/>
            <person name="He S."/>
            <person name="Zhang G."/>
        </authorList>
    </citation>
    <scope>NUCLEOTIDE SEQUENCE [LARGE SCALE GENOMIC DNA]</scope>
    <source>
        <strain evidence="29">Bchr_013</strain>
    </source>
</reference>
<dbReference type="GO" id="GO:0008270">
    <property type="term" value="F:zinc ion binding"/>
    <property type="evidence" value="ECO:0007669"/>
    <property type="project" value="UniProtKB-KW"/>
</dbReference>
<keyword evidence="2" id="KW-0217">Developmental protein</keyword>
<comment type="catalytic activity">
    <reaction evidence="21">
        <text>ATP + H2O = ADP + phosphate + H(+)</text>
        <dbReference type="Rhea" id="RHEA:13065"/>
        <dbReference type="ChEBI" id="CHEBI:15377"/>
        <dbReference type="ChEBI" id="CHEBI:15378"/>
        <dbReference type="ChEBI" id="CHEBI:30616"/>
        <dbReference type="ChEBI" id="CHEBI:43474"/>
        <dbReference type="ChEBI" id="CHEBI:456216"/>
        <dbReference type="EC" id="5.6.2.3"/>
    </reaction>
</comment>
<dbReference type="EC" id="5.6.2.3" evidence="20"/>
<keyword evidence="3" id="KW-0597">Phosphoprotein</keyword>
<keyword evidence="4" id="KW-0479">Metal-binding</keyword>
<organism evidence="29 30">
    <name type="scientific">Polypterus senegalus</name>
    <name type="common">Senegal bichir</name>
    <dbReference type="NCBI Taxonomy" id="55291"/>
    <lineage>
        <taxon>Eukaryota</taxon>
        <taxon>Metazoa</taxon>
        <taxon>Chordata</taxon>
        <taxon>Craniata</taxon>
        <taxon>Vertebrata</taxon>
        <taxon>Euteleostomi</taxon>
        <taxon>Actinopterygii</taxon>
        <taxon>Polypteriformes</taxon>
        <taxon>Polypteridae</taxon>
        <taxon>Polypterus</taxon>
    </lineage>
</organism>
<evidence type="ECO:0000259" key="27">
    <source>
        <dbReference type="PROSITE" id="PS50888"/>
    </source>
</evidence>
<evidence type="ECO:0000256" key="9">
    <source>
        <dbReference type="ARBA" id="ARBA00022801"/>
    </source>
</evidence>
<keyword evidence="16" id="KW-0804">Transcription</keyword>
<dbReference type="GO" id="GO:0030154">
    <property type="term" value="P:cell differentiation"/>
    <property type="evidence" value="ECO:0007669"/>
    <property type="project" value="UniProtKB-KW"/>
</dbReference>
<dbReference type="SMART" id="SM00353">
    <property type="entry name" value="HLH"/>
    <property type="match status" value="1"/>
</dbReference>
<dbReference type="InterPro" id="IPR041677">
    <property type="entry name" value="DNA2/NAM7_AAA_11"/>
</dbReference>
<dbReference type="PROSITE" id="PS51999">
    <property type="entry name" value="ZF_GRF"/>
    <property type="match status" value="1"/>
</dbReference>
<name>A0A8X8BQL4_POLSE</name>
<evidence type="ECO:0000256" key="23">
    <source>
        <dbReference type="ARBA" id="ARBA00072540"/>
    </source>
</evidence>
<evidence type="ECO:0000256" key="7">
    <source>
        <dbReference type="ARBA" id="ARBA00022771"/>
    </source>
</evidence>
<evidence type="ECO:0000256" key="26">
    <source>
        <dbReference type="SAM" id="MobiDB-lite"/>
    </source>
</evidence>
<dbReference type="PANTHER" id="PTHR28535:SF1">
    <property type="entry name" value="PROTEIN ZGRF1"/>
    <property type="match status" value="1"/>
</dbReference>
<evidence type="ECO:0000256" key="15">
    <source>
        <dbReference type="ARBA" id="ARBA00023125"/>
    </source>
</evidence>
<keyword evidence="12" id="KW-0067">ATP-binding</keyword>
<dbReference type="Pfam" id="PF13087">
    <property type="entry name" value="AAA_12"/>
    <property type="match status" value="1"/>
</dbReference>
<dbReference type="GO" id="GO:0005634">
    <property type="term" value="C:nucleus"/>
    <property type="evidence" value="ECO:0007669"/>
    <property type="project" value="UniProtKB-SubCell"/>
</dbReference>
<dbReference type="Pfam" id="PF13086">
    <property type="entry name" value="AAA_11"/>
    <property type="match status" value="1"/>
</dbReference>
<keyword evidence="11" id="KW-0862">Zinc</keyword>
<dbReference type="EMBL" id="JAATIS010001241">
    <property type="protein sequence ID" value="KAG2466783.1"/>
    <property type="molecule type" value="Genomic_DNA"/>
</dbReference>
<feature type="non-terminal residue" evidence="29">
    <location>
        <position position="1"/>
    </location>
</feature>
<keyword evidence="7 25" id="KW-0863">Zinc-finger</keyword>
<dbReference type="InterPro" id="IPR011598">
    <property type="entry name" value="bHLH_dom"/>
</dbReference>
<evidence type="ECO:0000256" key="21">
    <source>
        <dbReference type="ARBA" id="ARBA00048954"/>
    </source>
</evidence>
<protein>
    <recommendedName>
        <fullName evidence="23">5'-3' DNA helicase ZGRF1</fullName>
        <ecNumber evidence="20">5.6.2.3</ecNumber>
    </recommendedName>
    <alternativeName>
        <fullName evidence="24">GRF-type zinc finger domain-containing protein 1</fullName>
    </alternativeName>
</protein>
<evidence type="ECO:0000256" key="11">
    <source>
        <dbReference type="ARBA" id="ARBA00022833"/>
    </source>
</evidence>
<dbReference type="GO" id="GO:0006302">
    <property type="term" value="P:double-strand break repair"/>
    <property type="evidence" value="ECO:0007669"/>
    <property type="project" value="TreeGrafter"/>
</dbReference>
<dbReference type="SUPFAM" id="SSF47459">
    <property type="entry name" value="HLH, helix-loop-helix DNA-binding domain"/>
    <property type="match status" value="1"/>
</dbReference>
<dbReference type="CDD" id="cd18808">
    <property type="entry name" value="SF1_C_Upf1"/>
    <property type="match status" value="1"/>
</dbReference>
<accession>A0A8X8BQL4</accession>
<evidence type="ECO:0000256" key="20">
    <source>
        <dbReference type="ARBA" id="ARBA00044969"/>
    </source>
</evidence>
<dbReference type="GO" id="GO:0005524">
    <property type="term" value="F:ATP binding"/>
    <property type="evidence" value="ECO:0007669"/>
    <property type="project" value="UniProtKB-KW"/>
</dbReference>
<feature type="region of interest" description="Disordered" evidence="26">
    <location>
        <begin position="1453"/>
        <end position="1500"/>
    </location>
</feature>
<evidence type="ECO:0000256" key="8">
    <source>
        <dbReference type="ARBA" id="ARBA00022782"/>
    </source>
</evidence>
<dbReference type="InterPro" id="IPR047187">
    <property type="entry name" value="SF1_C_Upf1"/>
</dbReference>
<dbReference type="GO" id="GO:0035861">
    <property type="term" value="C:site of double-strand break"/>
    <property type="evidence" value="ECO:0007669"/>
    <property type="project" value="TreeGrafter"/>
</dbReference>
<dbReference type="GO" id="GO:0016787">
    <property type="term" value="F:hydrolase activity"/>
    <property type="evidence" value="ECO:0007669"/>
    <property type="project" value="UniProtKB-KW"/>
</dbReference>
<dbReference type="SUPFAM" id="SSF52540">
    <property type="entry name" value="P-loop containing nucleoside triphosphate hydrolases"/>
    <property type="match status" value="1"/>
</dbReference>
<feature type="non-terminal residue" evidence="29">
    <location>
        <position position="1651"/>
    </location>
</feature>
<comment type="subunit">
    <text evidence="22">Interacts with DNA repair protein RAD51; the interaction promotes RAD51 strand exchange activity. Also interacts with DNA repair proteins EXO1 and BRCA1; the interactions are increased following DNA damage induction.</text>
</comment>
<dbReference type="GO" id="GO:0007399">
    <property type="term" value="P:nervous system development"/>
    <property type="evidence" value="ECO:0007669"/>
    <property type="project" value="UniProtKB-KW"/>
</dbReference>
<dbReference type="GO" id="GO:0003677">
    <property type="term" value="F:DNA binding"/>
    <property type="evidence" value="ECO:0007669"/>
    <property type="project" value="UniProtKB-KW"/>
</dbReference>
<keyword evidence="19" id="KW-0539">Nucleus</keyword>